<dbReference type="InterPro" id="IPR050542">
    <property type="entry name" value="Glycosyl_Hydrlase18_Chitinase"/>
</dbReference>
<dbReference type="OrthoDB" id="315328at2"/>
<dbReference type="PROSITE" id="PS51910">
    <property type="entry name" value="GH18_2"/>
    <property type="match status" value="1"/>
</dbReference>
<evidence type="ECO:0000313" key="7">
    <source>
        <dbReference type="EMBL" id="CDZ77335.1"/>
    </source>
</evidence>
<dbReference type="InterPro" id="IPR001223">
    <property type="entry name" value="Glyco_hydro18_cat"/>
</dbReference>
<dbReference type="eggNOG" id="COG3469">
    <property type="taxonomic scope" value="Bacteria"/>
</dbReference>
<dbReference type="InterPro" id="IPR001579">
    <property type="entry name" value="Glyco_hydro_18_chit_AS"/>
</dbReference>
<sequence length="781" mass="80848">MKKILLTAVLSIILNDCIAYTPIVAPQPTTCITANFSSTGSSSWQTTSLKLTNNCNQAVDFQNSTITFSNASTLNSQTFWGNFSPLSYPTNNLVISSQQQGSGTYLSTLNLQFPNYSGANSKLPQGGSFTLIYGSPKADYVANSVNVYLGSPVATGNINLINTTAKPANLTQSYALVSVTLNGSPVSNVQIPWSGQQTLSGLAAGTYAISPMNVTDSNGLIYQGAANPATVTVVANSSTTSTISYTPQAGTGQIKVNNSALPAQLSGYTAVPTVTLTRADNNSAITSPVAWNATTTVNQLTSGVSYSFSTALINYNGYNCAPSFAPTSAIAAVSAPTVQLTYTCTQVTQANVPITISGAPSTLSSTIITFTGTGNTAAISETIPLVNGAGSGTIQLVDGAIYTVSATSVNGYTISYSPQPLTASSSTPETISYTPNSSSNKGRIIGYLPGWVTPPAATALANAGYTHVLVAFGVFSTTTPGAITPAFSAITPAYIQALQSAGMKVSLSLGGASTSVADTTVNFHQVVSAASSPTAFQQTFISSLESLMTQYNFDGFDFDIESGLNAGGTFANPSGDIAILANIINTMHTNHPNLLLSLAPQIANISATSGFDATWGNYASLVMQTHQSLAWVGIQMYNAGCAFGINLICYDPNNTSSPDASVAMATDLLANWPAKTSSGQATGFQPYISYLTPSQVVLGYPAPNAAGSSDGSPAAVISTIKRAIQCLRTGIVSSTSCDTYVPPQTYPGFGGVFDWEIIHDQSNNYNFATSLVNCVINNNCA</sequence>
<dbReference type="Gene3D" id="3.20.20.80">
    <property type="entry name" value="Glycosidases"/>
    <property type="match status" value="1"/>
</dbReference>
<gene>
    <name evidence="7" type="primary">chiD</name>
    <name evidence="7" type="ORF">BN59_01618</name>
</gene>
<evidence type="ECO:0000313" key="8">
    <source>
        <dbReference type="Proteomes" id="UP000044071"/>
    </source>
</evidence>
<dbReference type="STRING" id="1034943.BN59_01618"/>
<organism evidence="7 8">
    <name type="scientific">Legionella massiliensis</name>
    <dbReference type="NCBI Taxonomy" id="1034943"/>
    <lineage>
        <taxon>Bacteria</taxon>
        <taxon>Pseudomonadati</taxon>
        <taxon>Pseudomonadota</taxon>
        <taxon>Gammaproteobacteria</taxon>
        <taxon>Legionellales</taxon>
        <taxon>Legionellaceae</taxon>
        <taxon>Legionella</taxon>
    </lineage>
</organism>
<dbReference type="SUPFAM" id="SSF51445">
    <property type="entry name" value="(Trans)glycosidases"/>
    <property type="match status" value="1"/>
</dbReference>
<reference evidence="7 8" key="1">
    <citation type="submission" date="2014-06" db="EMBL/GenBank/DDBJ databases">
        <authorList>
            <person name="Urmite Genomes Urmite Genomes"/>
        </authorList>
    </citation>
    <scope>NUCLEOTIDE SEQUENCE [LARGE SCALE GENOMIC DNA]</scope>
</reference>
<dbReference type="GO" id="GO:0008843">
    <property type="term" value="F:endochitinase activity"/>
    <property type="evidence" value="ECO:0007669"/>
    <property type="project" value="UniProtKB-EC"/>
</dbReference>
<evidence type="ECO:0000256" key="1">
    <source>
        <dbReference type="ARBA" id="ARBA00012729"/>
    </source>
</evidence>
<evidence type="ECO:0000259" key="6">
    <source>
        <dbReference type="PROSITE" id="PS51910"/>
    </source>
</evidence>
<keyword evidence="5" id="KW-0732">Signal</keyword>
<feature type="chain" id="PRO_5009743973" description="chitinase" evidence="5">
    <location>
        <begin position="22"/>
        <end position="781"/>
    </location>
</feature>
<feature type="signal peptide" evidence="5">
    <location>
        <begin position="1"/>
        <end position="21"/>
    </location>
</feature>
<dbReference type="Pfam" id="PF00704">
    <property type="entry name" value="Glyco_hydro_18"/>
    <property type="match status" value="1"/>
</dbReference>
<dbReference type="PROSITE" id="PS01095">
    <property type="entry name" value="GH18_1"/>
    <property type="match status" value="1"/>
</dbReference>
<dbReference type="EMBL" id="CCSB01000002">
    <property type="protein sequence ID" value="CDZ77335.1"/>
    <property type="molecule type" value="Genomic_DNA"/>
</dbReference>
<dbReference type="PANTHER" id="PTHR45708">
    <property type="entry name" value="ENDOCHITINASE"/>
    <property type="match status" value="1"/>
</dbReference>
<name>A0A078KSA3_9GAMM</name>
<keyword evidence="2 4" id="KW-0378">Hydrolase</keyword>
<dbReference type="GO" id="GO:0005975">
    <property type="term" value="P:carbohydrate metabolic process"/>
    <property type="evidence" value="ECO:0007669"/>
    <property type="project" value="InterPro"/>
</dbReference>
<accession>A0A078KSA3</accession>
<dbReference type="InterPro" id="IPR017853">
    <property type="entry name" value="GH"/>
</dbReference>
<evidence type="ECO:0000256" key="2">
    <source>
        <dbReference type="ARBA" id="ARBA00022801"/>
    </source>
</evidence>
<dbReference type="PANTHER" id="PTHR45708:SF49">
    <property type="entry name" value="ENDOCHITINASE"/>
    <property type="match status" value="1"/>
</dbReference>
<dbReference type="GO" id="GO:0008061">
    <property type="term" value="F:chitin binding"/>
    <property type="evidence" value="ECO:0007669"/>
    <property type="project" value="InterPro"/>
</dbReference>
<proteinExistence type="predicted"/>
<dbReference type="AlphaFoldDB" id="A0A078KSA3"/>
<feature type="domain" description="GH18" evidence="6">
    <location>
        <begin position="442"/>
        <end position="781"/>
    </location>
</feature>
<dbReference type="InterPro" id="IPR011583">
    <property type="entry name" value="Chitinase_II/V-like_cat"/>
</dbReference>
<evidence type="ECO:0000256" key="5">
    <source>
        <dbReference type="SAM" id="SignalP"/>
    </source>
</evidence>
<keyword evidence="8" id="KW-1185">Reference proteome</keyword>
<protein>
    <recommendedName>
        <fullName evidence="1">chitinase</fullName>
        <ecNumber evidence="1">3.2.1.14</ecNumber>
    </recommendedName>
</protein>
<dbReference type="Proteomes" id="UP000044071">
    <property type="component" value="Unassembled WGS sequence"/>
</dbReference>
<evidence type="ECO:0000256" key="3">
    <source>
        <dbReference type="ARBA" id="ARBA00023295"/>
    </source>
</evidence>
<dbReference type="EC" id="3.2.1.14" evidence="1"/>
<evidence type="ECO:0000256" key="4">
    <source>
        <dbReference type="RuleBase" id="RU000489"/>
    </source>
</evidence>
<dbReference type="SMART" id="SM00636">
    <property type="entry name" value="Glyco_18"/>
    <property type="match status" value="1"/>
</dbReference>
<keyword evidence="3 4" id="KW-0326">Glycosidase</keyword>
<dbReference type="RefSeq" id="WP_043873891.1">
    <property type="nucleotide sequence ID" value="NZ_CCVW01000002.1"/>
</dbReference>